<keyword evidence="1" id="KW-1133">Transmembrane helix</keyword>
<evidence type="ECO:0000256" key="1">
    <source>
        <dbReference type="SAM" id="Phobius"/>
    </source>
</evidence>
<dbReference type="AlphaFoldDB" id="A0A7S2IPD6"/>
<dbReference type="EMBL" id="HBGW01016505">
    <property type="protein sequence ID" value="CAD9524358.1"/>
    <property type="molecule type" value="Transcribed_RNA"/>
</dbReference>
<accession>A0A7S2IPD6</accession>
<keyword evidence="1" id="KW-0812">Transmembrane</keyword>
<reference evidence="2" key="1">
    <citation type="submission" date="2021-01" db="EMBL/GenBank/DDBJ databases">
        <authorList>
            <person name="Corre E."/>
            <person name="Pelletier E."/>
            <person name="Niang G."/>
            <person name="Scheremetjew M."/>
            <person name="Finn R."/>
            <person name="Kale V."/>
            <person name="Holt S."/>
            <person name="Cochrane G."/>
            <person name="Meng A."/>
            <person name="Brown T."/>
            <person name="Cohen L."/>
        </authorList>
    </citation>
    <scope>NUCLEOTIDE SEQUENCE</scope>
    <source>
        <strain evidence="2">RCC3387</strain>
    </source>
</reference>
<feature type="transmembrane region" description="Helical" evidence="1">
    <location>
        <begin position="121"/>
        <end position="144"/>
    </location>
</feature>
<evidence type="ECO:0000313" key="2">
    <source>
        <dbReference type="EMBL" id="CAD9524358.1"/>
    </source>
</evidence>
<proteinExistence type="predicted"/>
<feature type="transmembrane region" description="Helical" evidence="1">
    <location>
        <begin position="41"/>
        <end position="60"/>
    </location>
</feature>
<feature type="transmembrane region" description="Helical" evidence="1">
    <location>
        <begin position="75"/>
        <end position="96"/>
    </location>
</feature>
<protein>
    <submittedName>
        <fullName evidence="2">Uncharacterized protein</fullName>
    </submittedName>
</protein>
<gene>
    <name evidence="2" type="ORF">BRAN1462_LOCUS10489</name>
</gene>
<name>A0A7S2IPD6_9DINO</name>
<keyword evidence="1" id="KW-0472">Membrane</keyword>
<organism evidence="2">
    <name type="scientific">Zooxanthella nutricula</name>
    <dbReference type="NCBI Taxonomy" id="1333877"/>
    <lineage>
        <taxon>Eukaryota</taxon>
        <taxon>Sar</taxon>
        <taxon>Alveolata</taxon>
        <taxon>Dinophyceae</taxon>
        <taxon>Peridiniales</taxon>
        <taxon>Peridiniales incertae sedis</taxon>
        <taxon>Zooxanthella</taxon>
    </lineage>
</organism>
<sequence>MFQSLVLQTETAKSMAHSLQDEDGEMGGDFVIARLTRSMKLTLTVLVIIPRLGIASYLLWVGCRWLLATNNFSDLILNAVALEFILCLKDVLYTAIVSRRSMLDLEATNIKPANAKEPESLAVFIGTLTWAIIGAVWVLGYMGWPGHQGWQRVLVDYQWDVHEVCKAWILKRYAV</sequence>